<dbReference type="EMBL" id="JACHHI010000001">
    <property type="protein sequence ID" value="MBB6476986.1"/>
    <property type="molecule type" value="Genomic_DNA"/>
</dbReference>
<organism evidence="3 4">
    <name type="scientific">Negativicoccus succinicivorans</name>
    <dbReference type="NCBI Taxonomy" id="620903"/>
    <lineage>
        <taxon>Bacteria</taxon>
        <taxon>Bacillati</taxon>
        <taxon>Bacillota</taxon>
        <taxon>Negativicutes</taxon>
        <taxon>Veillonellales</taxon>
        <taxon>Veillonellaceae</taxon>
        <taxon>Negativicoccus</taxon>
    </lineage>
</organism>
<evidence type="ECO:0000313" key="3">
    <source>
        <dbReference type="EMBL" id="MBB6476986.1"/>
    </source>
</evidence>
<evidence type="ECO:0000256" key="2">
    <source>
        <dbReference type="ARBA" id="ARBA00023219"/>
    </source>
</evidence>
<protein>
    <submittedName>
        <fullName evidence="3">Phage terminase small subunit</fullName>
    </submittedName>
</protein>
<gene>
    <name evidence="3" type="ORF">HNR45_000008</name>
</gene>
<dbReference type="PANTHER" id="PTHR41328:SF2">
    <property type="entry name" value="TERMINASE SMALL SUBUNIT"/>
    <property type="match status" value="1"/>
</dbReference>
<dbReference type="PANTHER" id="PTHR41328">
    <property type="entry name" value="TERMINASE SMALL SUBUNIT-RELATED"/>
    <property type="match status" value="1"/>
</dbReference>
<dbReference type="OrthoDB" id="7358785at2"/>
<comment type="caution">
    <text evidence="3">The sequence shown here is derived from an EMBL/GenBank/DDBJ whole genome shotgun (WGS) entry which is preliminary data.</text>
</comment>
<evidence type="ECO:0000313" key="4">
    <source>
        <dbReference type="Proteomes" id="UP000591941"/>
    </source>
</evidence>
<dbReference type="InterPro" id="IPR005335">
    <property type="entry name" value="Terminase_ssu"/>
</dbReference>
<dbReference type="Proteomes" id="UP000591941">
    <property type="component" value="Unassembled WGS sequence"/>
</dbReference>
<dbReference type="RefSeq" id="WP_159822192.1">
    <property type="nucleotide sequence ID" value="NZ_CABWNB010000001.1"/>
</dbReference>
<dbReference type="GeneID" id="93485297"/>
<dbReference type="Gene3D" id="1.10.10.1400">
    <property type="entry name" value="Terminase, small subunit, N-terminal DNA-binding domain, HTH motif"/>
    <property type="match status" value="1"/>
</dbReference>
<proteinExistence type="predicted"/>
<keyword evidence="1" id="KW-1188">Viral release from host cell</keyword>
<keyword evidence="2" id="KW-0231">Viral genome packaging</keyword>
<accession>A0A841QZN7</accession>
<dbReference type="Pfam" id="PF03592">
    <property type="entry name" value="Terminase_2"/>
    <property type="match status" value="1"/>
</dbReference>
<dbReference type="GO" id="GO:0051276">
    <property type="term" value="P:chromosome organization"/>
    <property type="evidence" value="ECO:0007669"/>
    <property type="project" value="InterPro"/>
</dbReference>
<keyword evidence="4" id="KW-1185">Reference proteome</keyword>
<dbReference type="Gene3D" id="6.10.140.2160">
    <property type="match status" value="1"/>
</dbReference>
<dbReference type="InterPro" id="IPR052404">
    <property type="entry name" value="SPP1-like_terminase"/>
</dbReference>
<reference evidence="3 4" key="1">
    <citation type="submission" date="2020-08" db="EMBL/GenBank/DDBJ databases">
        <title>Genomic Encyclopedia of Type Strains, Phase IV (KMG-IV): sequencing the most valuable type-strain genomes for metagenomic binning, comparative biology and taxonomic classification.</title>
        <authorList>
            <person name="Goeker M."/>
        </authorList>
    </citation>
    <scope>NUCLEOTIDE SEQUENCE [LARGE SCALE GENOMIC DNA]</scope>
    <source>
        <strain evidence="3 4">DSM 21255</strain>
    </source>
</reference>
<dbReference type="AlphaFoldDB" id="A0A841QZN7"/>
<sequence length="143" mass="15791">MAKLTRKQELFATEYVRLKGNGTQAAIAAGYSEKTARSIAVENLAKPNIKKRIAELIKEADAEKIADAKEVLQLLTEIVRGEMSEEVVAINPQGEESRTNRKPTIKDRSKALEILSRCLGMTLPETQVNVTPVIITGEDKLDE</sequence>
<name>A0A841QZN7_9FIRM</name>
<evidence type="ECO:0000256" key="1">
    <source>
        <dbReference type="ARBA" id="ARBA00022612"/>
    </source>
</evidence>
<dbReference type="InterPro" id="IPR038713">
    <property type="entry name" value="Terminase_Gp1_N_sf"/>
</dbReference>